<dbReference type="AlphaFoldDB" id="A0A6G1KXT5"/>
<gene>
    <name evidence="1" type="ORF">EJ03DRAFT_206642</name>
</gene>
<sequence length="175" mass="19722">MKCQSVHLPLHTRATGRIINRSGGLRVHTTAFDLAVSKDLQKCSQNPSTSCLTPNRHPSSCLNRYHYALFVIAAIRPLPAMICRNVLNPLTSCSTPDRRPSFATAVLNNRYRYASFVIAATRPSSTPTLDRPITHACHPHLSLSPSERLRKLLSRRVLRRHLQVHRDLGMPIRTM</sequence>
<reference evidence="1" key="1">
    <citation type="journal article" date="2020" name="Stud. Mycol.">
        <title>101 Dothideomycetes genomes: a test case for predicting lifestyles and emergence of pathogens.</title>
        <authorList>
            <person name="Haridas S."/>
            <person name="Albert R."/>
            <person name="Binder M."/>
            <person name="Bloem J."/>
            <person name="Labutti K."/>
            <person name="Salamov A."/>
            <person name="Andreopoulos B."/>
            <person name="Baker S."/>
            <person name="Barry K."/>
            <person name="Bills G."/>
            <person name="Bluhm B."/>
            <person name="Cannon C."/>
            <person name="Castanera R."/>
            <person name="Culley D."/>
            <person name="Daum C."/>
            <person name="Ezra D."/>
            <person name="Gonzalez J."/>
            <person name="Henrissat B."/>
            <person name="Kuo A."/>
            <person name="Liang C."/>
            <person name="Lipzen A."/>
            <person name="Lutzoni F."/>
            <person name="Magnuson J."/>
            <person name="Mondo S."/>
            <person name="Nolan M."/>
            <person name="Ohm R."/>
            <person name="Pangilinan J."/>
            <person name="Park H.-J."/>
            <person name="Ramirez L."/>
            <person name="Alfaro M."/>
            <person name="Sun H."/>
            <person name="Tritt A."/>
            <person name="Yoshinaga Y."/>
            <person name="Zwiers L.-H."/>
            <person name="Turgeon B."/>
            <person name="Goodwin S."/>
            <person name="Spatafora J."/>
            <person name="Crous P."/>
            <person name="Grigoriev I."/>
        </authorList>
    </citation>
    <scope>NUCLEOTIDE SEQUENCE</scope>
    <source>
        <strain evidence="1">CBS 116005</strain>
    </source>
</reference>
<evidence type="ECO:0000313" key="1">
    <source>
        <dbReference type="EMBL" id="KAF2765483.1"/>
    </source>
</evidence>
<proteinExistence type="predicted"/>
<name>A0A6G1KXT5_9PEZI</name>
<keyword evidence="2" id="KW-1185">Reference proteome</keyword>
<dbReference type="Proteomes" id="UP000799436">
    <property type="component" value="Unassembled WGS sequence"/>
</dbReference>
<dbReference type="EMBL" id="ML995890">
    <property type="protein sequence ID" value="KAF2765483.1"/>
    <property type="molecule type" value="Genomic_DNA"/>
</dbReference>
<protein>
    <submittedName>
        <fullName evidence="1">Uncharacterized protein</fullName>
    </submittedName>
</protein>
<evidence type="ECO:0000313" key="2">
    <source>
        <dbReference type="Proteomes" id="UP000799436"/>
    </source>
</evidence>
<organism evidence="1 2">
    <name type="scientific">Teratosphaeria nubilosa</name>
    <dbReference type="NCBI Taxonomy" id="161662"/>
    <lineage>
        <taxon>Eukaryota</taxon>
        <taxon>Fungi</taxon>
        <taxon>Dikarya</taxon>
        <taxon>Ascomycota</taxon>
        <taxon>Pezizomycotina</taxon>
        <taxon>Dothideomycetes</taxon>
        <taxon>Dothideomycetidae</taxon>
        <taxon>Mycosphaerellales</taxon>
        <taxon>Teratosphaeriaceae</taxon>
        <taxon>Teratosphaeria</taxon>
    </lineage>
</organism>
<accession>A0A6G1KXT5</accession>